<reference evidence="2 5" key="2">
    <citation type="journal article" date="2014" name="BMC Genomics">
        <title>An improved genome release (version Mt4.0) for the model legume Medicago truncatula.</title>
        <authorList>
            <person name="Tang H."/>
            <person name="Krishnakumar V."/>
            <person name="Bidwell S."/>
            <person name="Rosen B."/>
            <person name="Chan A."/>
            <person name="Zhou S."/>
            <person name="Gentzbittel L."/>
            <person name="Childs K.L."/>
            <person name="Yandell M."/>
            <person name="Gundlach H."/>
            <person name="Mayer K.F."/>
            <person name="Schwartz D.C."/>
            <person name="Town C.D."/>
        </authorList>
    </citation>
    <scope>GENOME REANNOTATION</scope>
    <source>
        <strain evidence="4 5">cv. Jemalong A17</strain>
    </source>
</reference>
<dbReference type="PANTHER" id="PTHR47123">
    <property type="entry name" value="F-BOX PROTEIN SKIP23"/>
    <property type="match status" value="1"/>
</dbReference>
<dbReference type="KEGG" id="mtr:11414205"/>
<dbReference type="InterPro" id="IPR051304">
    <property type="entry name" value="SCF_F-box_domain"/>
</dbReference>
<dbReference type="PaxDb" id="3880-AES59279"/>
<dbReference type="HOGENOM" id="CLU_116472_0_0_1"/>
<evidence type="ECO:0000313" key="4">
    <source>
        <dbReference type="EnsemblPlants" id="AES59279"/>
    </source>
</evidence>
<protein>
    <submittedName>
        <fullName evidence="2">F-box protein</fullName>
    </submittedName>
</protein>
<evidence type="ECO:0000313" key="5">
    <source>
        <dbReference type="Proteomes" id="UP000002051"/>
    </source>
</evidence>
<dbReference type="EMBL" id="CM001217">
    <property type="protein sequence ID" value="AES59279.1"/>
    <property type="molecule type" value="Genomic_DNA"/>
</dbReference>
<sequence>MSMYLGDICIFKRRPYAINRIGKTITVGLDDLNAWLVAEPPESDSEPLLGGNKKFLVESEGKLLLVVIYEFLGFASGDSVFWIKVFRLDEKARKWVKLTSLGDRVLFLGNGCLFSASASELSVTKGNCVIFIDDAFLHFNCKNMQYGNCVFDLDQRQLTPLSDCPEYFNLFWPPTEWIGECCVPK</sequence>
<dbReference type="EMBL" id="PSQE01000001">
    <property type="protein sequence ID" value="RHN77154.1"/>
    <property type="molecule type" value="Genomic_DNA"/>
</dbReference>
<dbReference type="PANTHER" id="PTHR47123:SF15">
    <property type="entry name" value="F-BOX PROTEIN SKIP23"/>
    <property type="match status" value="1"/>
</dbReference>
<proteinExistence type="predicted"/>
<dbReference type="InterPro" id="IPR005174">
    <property type="entry name" value="KIB1-4_b-propeller"/>
</dbReference>
<organism evidence="2 5">
    <name type="scientific">Medicago truncatula</name>
    <name type="common">Barrel medic</name>
    <name type="synonym">Medicago tribuloides</name>
    <dbReference type="NCBI Taxonomy" id="3880"/>
    <lineage>
        <taxon>Eukaryota</taxon>
        <taxon>Viridiplantae</taxon>
        <taxon>Streptophyta</taxon>
        <taxon>Embryophyta</taxon>
        <taxon>Tracheophyta</taxon>
        <taxon>Spermatophyta</taxon>
        <taxon>Magnoliopsida</taxon>
        <taxon>eudicotyledons</taxon>
        <taxon>Gunneridae</taxon>
        <taxon>Pentapetalae</taxon>
        <taxon>rosids</taxon>
        <taxon>fabids</taxon>
        <taxon>Fabales</taxon>
        <taxon>Fabaceae</taxon>
        <taxon>Papilionoideae</taxon>
        <taxon>50 kb inversion clade</taxon>
        <taxon>NPAAA clade</taxon>
        <taxon>Hologalegina</taxon>
        <taxon>IRL clade</taxon>
        <taxon>Trifolieae</taxon>
        <taxon>Medicago</taxon>
    </lineage>
</organism>
<dbReference type="eggNOG" id="ENOG502QW71">
    <property type="taxonomic scope" value="Eukaryota"/>
</dbReference>
<dbReference type="AlphaFoldDB" id="G7IB95"/>
<dbReference type="STRING" id="3880.G7IB95"/>
<reference evidence="3" key="4">
    <citation type="journal article" date="2018" name="Nat. Plants">
        <title>Whole-genome landscape of Medicago truncatula symbiotic genes.</title>
        <authorList>
            <person name="Pecrix Y."/>
            <person name="Gamas P."/>
            <person name="Carrere S."/>
        </authorList>
    </citation>
    <scope>NUCLEOTIDE SEQUENCE</scope>
    <source>
        <tissue evidence="3">Leaves</tissue>
    </source>
</reference>
<keyword evidence="5" id="KW-1185">Reference proteome</keyword>
<dbReference type="GO" id="GO:0016567">
    <property type="term" value="P:protein ubiquitination"/>
    <property type="evidence" value="ECO:0000318"/>
    <property type="project" value="GO_Central"/>
</dbReference>
<gene>
    <name evidence="4" type="primary">11414205</name>
    <name evidence="2" type="ordered locus">MTR_1g016540</name>
    <name evidence="3" type="ORF">MtrunA17_Chr1g0151701</name>
</gene>
<dbReference type="Proteomes" id="UP000002051">
    <property type="component" value="Unassembled WGS sequence"/>
</dbReference>
<dbReference type="Gramene" id="rna579">
    <property type="protein sequence ID" value="RHN77154.1"/>
    <property type="gene ID" value="gene579"/>
</dbReference>
<dbReference type="EnsemblPlants" id="AES59279">
    <property type="protein sequence ID" value="AES59279"/>
    <property type="gene ID" value="MTR_1g016540"/>
</dbReference>
<dbReference type="Proteomes" id="UP000265566">
    <property type="component" value="Chromosome 1"/>
</dbReference>
<dbReference type="Pfam" id="PF03478">
    <property type="entry name" value="Beta-prop_KIB1-4"/>
    <property type="match status" value="1"/>
</dbReference>
<dbReference type="OMA" id="VERNDWN"/>
<evidence type="ECO:0000313" key="2">
    <source>
        <dbReference type="EMBL" id="AES59279.1"/>
    </source>
</evidence>
<name>G7IB95_MEDTR</name>
<dbReference type="OrthoDB" id="599103at2759"/>
<feature type="domain" description="KIB1-4 beta-propeller" evidence="1">
    <location>
        <begin position="5"/>
        <end position="152"/>
    </location>
</feature>
<evidence type="ECO:0000313" key="3">
    <source>
        <dbReference type="EMBL" id="RHN77154.1"/>
    </source>
</evidence>
<evidence type="ECO:0000259" key="1">
    <source>
        <dbReference type="Pfam" id="PF03478"/>
    </source>
</evidence>
<reference evidence="4" key="3">
    <citation type="submission" date="2015-04" db="UniProtKB">
        <authorList>
            <consortium name="EnsemblPlants"/>
        </authorList>
    </citation>
    <scope>IDENTIFICATION</scope>
    <source>
        <strain evidence="4">cv. Jemalong A17</strain>
    </source>
</reference>
<accession>G7IB95</accession>
<reference evidence="2 5" key="1">
    <citation type="journal article" date="2011" name="Nature">
        <title>The Medicago genome provides insight into the evolution of rhizobial symbioses.</title>
        <authorList>
            <person name="Young N.D."/>
            <person name="Debelle F."/>
            <person name="Oldroyd G.E."/>
            <person name="Geurts R."/>
            <person name="Cannon S.B."/>
            <person name="Udvardi M.K."/>
            <person name="Benedito V.A."/>
            <person name="Mayer K.F."/>
            <person name="Gouzy J."/>
            <person name="Schoof H."/>
            <person name="Van de Peer Y."/>
            <person name="Proost S."/>
            <person name="Cook D.R."/>
            <person name="Meyers B.C."/>
            <person name="Spannagl M."/>
            <person name="Cheung F."/>
            <person name="De Mita S."/>
            <person name="Krishnakumar V."/>
            <person name="Gundlach H."/>
            <person name="Zhou S."/>
            <person name="Mudge J."/>
            <person name="Bharti A.K."/>
            <person name="Murray J.D."/>
            <person name="Naoumkina M.A."/>
            <person name="Rosen B."/>
            <person name="Silverstein K.A."/>
            <person name="Tang H."/>
            <person name="Rombauts S."/>
            <person name="Zhao P.X."/>
            <person name="Zhou P."/>
            <person name="Barbe V."/>
            <person name="Bardou P."/>
            <person name="Bechner M."/>
            <person name="Bellec A."/>
            <person name="Berger A."/>
            <person name="Berges H."/>
            <person name="Bidwell S."/>
            <person name="Bisseling T."/>
            <person name="Choisne N."/>
            <person name="Couloux A."/>
            <person name="Denny R."/>
            <person name="Deshpande S."/>
            <person name="Dai X."/>
            <person name="Doyle J.J."/>
            <person name="Dudez A.M."/>
            <person name="Farmer A.D."/>
            <person name="Fouteau S."/>
            <person name="Franken C."/>
            <person name="Gibelin C."/>
            <person name="Gish J."/>
            <person name="Goldstein S."/>
            <person name="Gonzalez A.J."/>
            <person name="Green P.J."/>
            <person name="Hallab A."/>
            <person name="Hartog M."/>
            <person name="Hua A."/>
            <person name="Humphray S.J."/>
            <person name="Jeong D.H."/>
            <person name="Jing Y."/>
            <person name="Jocker A."/>
            <person name="Kenton S.M."/>
            <person name="Kim D.J."/>
            <person name="Klee K."/>
            <person name="Lai H."/>
            <person name="Lang C."/>
            <person name="Lin S."/>
            <person name="Macmil S.L."/>
            <person name="Magdelenat G."/>
            <person name="Matthews L."/>
            <person name="McCorrison J."/>
            <person name="Monaghan E.L."/>
            <person name="Mun J.H."/>
            <person name="Najar F.Z."/>
            <person name="Nicholson C."/>
            <person name="Noirot C."/>
            <person name="O'Bleness M."/>
            <person name="Paule C.R."/>
            <person name="Poulain J."/>
            <person name="Prion F."/>
            <person name="Qin B."/>
            <person name="Qu C."/>
            <person name="Retzel E.F."/>
            <person name="Riddle C."/>
            <person name="Sallet E."/>
            <person name="Samain S."/>
            <person name="Samson N."/>
            <person name="Sanders I."/>
            <person name="Saurat O."/>
            <person name="Scarpelli C."/>
            <person name="Schiex T."/>
            <person name="Segurens B."/>
            <person name="Severin A.J."/>
            <person name="Sherrier D.J."/>
            <person name="Shi R."/>
            <person name="Sims S."/>
            <person name="Singer S.R."/>
            <person name="Sinharoy S."/>
            <person name="Sterck L."/>
            <person name="Viollet A."/>
            <person name="Wang B.B."/>
            <person name="Wang K."/>
            <person name="Wang M."/>
            <person name="Wang X."/>
            <person name="Warfsmann J."/>
            <person name="Weissenbach J."/>
            <person name="White D.D."/>
            <person name="White J.D."/>
            <person name="Wiley G.B."/>
            <person name="Wincker P."/>
            <person name="Xing Y."/>
            <person name="Yang L."/>
            <person name="Yao Z."/>
            <person name="Ying F."/>
            <person name="Zhai J."/>
            <person name="Zhou L."/>
            <person name="Zuber A."/>
            <person name="Denarie J."/>
            <person name="Dixon R.A."/>
            <person name="May G.D."/>
            <person name="Schwartz D.C."/>
            <person name="Rogers J."/>
            <person name="Quetier F."/>
            <person name="Town C.D."/>
            <person name="Roe B.A."/>
        </authorList>
    </citation>
    <scope>NUCLEOTIDE SEQUENCE [LARGE SCALE GENOMIC DNA]</scope>
    <source>
        <strain evidence="2">A17</strain>
        <strain evidence="4 5">cv. Jemalong A17</strain>
    </source>
</reference>